<dbReference type="Proteomes" id="UP000044136">
    <property type="component" value="Unassembled WGS sequence"/>
</dbReference>
<keyword evidence="1" id="KW-0812">Transmembrane</keyword>
<feature type="transmembrane region" description="Helical" evidence="1">
    <location>
        <begin position="75"/>
        <end position="92"/>
    </location>
</feature>
<keyword evidence="1" id="KW-0472">Membrane</keyword>
<name>A0A078M3M7_9STAP</name>
<feature type="transmembrane region" description="Helical" evidence="1">
    <location>
        <begin position="6"/>
        <end position="26"/>
    </location>
</feature>
<proteinExistence type="predicted"/>
<evidence type="ECO:0000313" key="3">
    <source>
        <dbReference type="Proteomes" id="UP000044136"/>
    </source>
</evidence>
<reference evidence="2 3" key="1">
    <citation type="submission" date="2014-07" db="EMBL/GenBank/DDBJ databases">
        <authorList>
            <person name="Urmite Genomes Urmite Genomes"/>
        </authorList>
    </citation>
    <scope>NUCLEOTIDE SEQUENCE [LARGE SCALE GENOMIC DNA]</scope>
    <source>
        <strain evidence="2 3">13MG44_air</strain>
    </source>
</reference>
<evidence type="ECO:0000256" key="1">
    <source>
        <dbReference type="SAM" id="Phobius"/>
    </source>
</evidence>
<dbReference type="eggNOG" id="ENOG5034AWQ">
    <property type="taxonomic scope" value="Bacteria"/>
</dbReference>
<keyword evidence="3" id="KW-1185">Reference proteome</keyword>
<protein>
    <submittedName>
        <fullName evidence="2">Uncharacterized protein</fullName>
    </submittedName>
</protein>
<evidence type="ECO:0000313" key="2">
    <source>
        <dbReference type="EMBL" id="CEA02133.1"/>
    </source>
</evidence>
<dbReference type="EMBL" id="CCSE01000001">
    <property type="protein sequence ID" value="CEA02133.1"/>
    <property type="molecule type" value="Genomic_DNA"/>
</dbReference>
<organism evidence="2 3">
    <name type="scientific">Jeotgalicoccus saudimassiliensis</name>
    <dbReference type="NCBI Taxonomy" id="1461582"/>
    <lineage>
        <taxon>Bacteria</taxon>
        <taxon>Bacillati</taxon>
        <taxon>Bacillota</taxon>
        <taxon>Bacilli</taxon>
        <taxon>Bacillales</taxon>
        <taxon>Staphylococcaceae</taxon>
        <taxon>Jeotgalicoccus</taxon>
    </lineage>
</organism>
<feature type="transmembrane region" description="Helical" evidence="1">
    <location>
        <begin position="47"/>
        <end position="69"/>
    </location>
</feature>
<dbReference type="HOGENOM" id="CLU_1281782_0_0_9"/>
<keyword evidence="1" id="KW-1133">Transmembrane helix</keyword>
<gene>
    <name evidence="2" type="ORF">BN1048_01610</name>
</gene>
<sequence>MFSFKSIVFTILFLLPIVLNVVYLIHRRMTQKRYTNKVQKPGMFVTFFKRVMIAVTIICALFSVLGSLINELEMAIVFAVVMLICLLITVGIQRKYDITYQETDEYFILTVKGNEYKVFYDDIAHWQWGTGEIFVQEKGWEEGQYTAVSCILFRPEILITRIAEMTFAGKFKRVDGVYPDESVYPNDSTREKELIRMMKKQRYYYLIEDKVNDGR</sequence>
<accession>A0A078M3M7</accession>
<dbReference type="AlphaFoldDB" id="A0A078M3M7"/>